<dbReference type="EMBL" id="JAODUP010000026">
    <property type="protein sequence ID" value="KAK2167572.1"/>
    <property type="molecule type" value="Genomic_DNA"/>
</dbReference>
<dbReference type="SUPFAM" id="SSF117281">
    <property type="entry name" value="Kelch motif"/>
    <property type="match status" value="1"/>
</dbReference>
<reference evidence="4" key="1">
    <citation type="journal article" date="2023" name="Mol. Biol. Evol.">
        <title>Third-Generation Sequencing Reveals the Adaptive Role of the Epigenome in Three Deep-Sea Polychaetes.</title>
        <authorList>
            <person name="Perez M."/>
            <person name="Aroh O."/>
            <person name="Sun Y."/>
            <person name="Lan Y."/>
            <person name="Juniper S.K."/>
            <person name="Young C.R."/>
            <person name="Angers B."/>
            <person name="Qian P.Y."/>
        </authorList>
    </citation>
    <scope>NUCLEOTIDE SEQUENCE</scope>
    <source>
        <strain evidence="4">P08H-3</strain>
    </source>
</reference>
<dbReference type="PROSITE" id="PS50097">
    <property type="entry name" value="BTB"/>
    <property type="match status" value="1"/>
</dbReference>
<keyword evidence="2" id="KW-0677">Repeat</keyword>
<evidence type="ECO:0000313" key="4">
    <source>
        <dbReference type="EMBL" id="KAK2167572.1"/>
    </source>
</evidence>
<dbReference type="SMART" id="SM00225">
    <property type="entry name" value="BTB"/>
    <property type="match status" value="1"/>
</dbReference>
<dbReference type="PIRSF" id="PIRSF037037">
    <property type="entry name" value="Kelch-like_protein_gigaxonin"/>
    <property type="match status" value="1"/>
</dbReference>
<dbReference type="InterPro" id="IPR000210">
    <property type="entry name" value="BTB/POZ_dom"/>
</dbReference>
<protein>
    <recommendedName>
        <fullName evidence="3">BTB domain-containing protein</fullName>
    </recommendedName>
</protein>
<dbReference type="PANTHER" id="PTHR24412">
    <property type="entry name" value="KELCH PROTEIN"/>
    <property type="match status" value="1"/>
</dbReference>
<comment type="caution">
    <text evidence="4">The sequence shown here is derived from an EMBL/GenBank/DDBJ whole genome shotgun (WGS) entry which is preliminary data.</text>
</comment>
<dbReference type="AlphaFoldDB" id="A0AAD9NER7"/>
<dbReference type="SUPFAM" id="SSF54695">
    <property type="entry name" value="POZ domain"/>
    <property type="match status" value="1"/>
</dbReference>
<dbReference type="InterPro" id="IPR011705">
    <property type="entry name" value="BACK"/>
</dbReference>
<dbReference type="InterPro" id="IPR006652">
    <property type="entry name" value="Kelch_1"/>
</dbReference>
<dbReference type="InterPro" id="IPR017096">
    <property type="entry name" value="BTB-kelch_protein"/>
</dbReference>
<dbReference type="PANTHER" id="PTHR24412:SF488">
    <property type="entry name" value="KELCH-LIKE PROTEIN 24"/>
    <property type="match status" value="1"/>
</dbReference>
<name>A0AAD9NER7_9ANNE</name>
<keyword evidence="5" id="KW-1185">Reference proteome</keyword>
<organism evidence="4 5">
    <name type="scientific">Paralvinella palmiformis</name>
    <dbReference type="NCBI Taxonomy" id="53620"/>
    <lineage>
        <taxon>Eukaryota</taxon>
        <taxon>Metazoa</taxon>
        <taxon>Spiralia</taxon>
        <taxon>Lophotrochozoa</taxon>
        <taxon>Annelida</taxon>
        <taxon>Polychaeta</taxon>
        <taxon>Sedentaria</taxon>
        <taxon>Canalipalpata</taxon>
        <taxon>Terebellida</taxon>
        <taxon>Terebelliformia</taxon>
        <taxon>Alvinellidae</taxon>
        <taxon>Paralvinella</taxon>
    </lineage>
</organism>
<keyword evidence="1" id="KW-0880">Kelch repeat</keyword>
<evidence type="ECO:0000256" key="1">
    <source>
        <dbReference type="ARBA" id="ARBA00022441"/>
    </source>
</evidence>
<dbReference type="Gene3D" id="3.30.710.10">
    <property type="entry name" value="Potassium Channel Kv1.1, Chain A"/>
    <property type="match status" value="1"/>
</dbReference>
<dbReference type="Pfam" id="PF07707">
    <property type="entry name" value="BACK"/>
    <property type="match status" value="1"/>
</dbReference>
<dbReference type="InterPro" id="IPR015915">
    <property type="entry name" value="Kelch-typ_b-propeller"/>
</dbReference>
<sequence>MAMTKEFQTLPANQRSGLPSCSQNVVQLSDDDNGDSYRYVESSHPVQLLSGLNSLRLGTMFCDMTICVEEASYLCHRLVLASCSSYFKAMFSSKLAESKQDRVVINGIEPGMMKLIIDYAYTSEVLINKNNVQSLLSAANLLEILPVRDACCSFMERNMDVTNCIGIHCFAEAHACIDLQMKAKDFILCHFPEVCKYEELLTVSCSKLIELISDDDLNVNNEEMVFNCVIAWYRHSEEARRSDFSTLLEHVRLPLLNPYFLHDCVSREDVVRNTPKCMQLLEEAIEYHLLEDRRSELQSSRTQPRNLSGTRELIIAVGGEDDKVVLRSVESFDPQTHTWRTLACLPFAVSKHGLVCSGSQQLYMAGGEFPDGSASRSVWRYDPCFDSWQEVASFNVPRSELGLAMLDGFVYAVGGWEGSSRLDSVERYNPSTNQWNFIPPMKMAVTSPTVVAHEGLLYVTGGAVLEDGDGIDLVQSYNPHTNKWTELNPMIIARSGAAACVLNGSLYIIGGWHASTENTNKVERYNPQTNTWQQRASMIERRYRPGVAVVKGRIYVCGGEEDGLLFCRFTKQIVYHDTIERYDEEMDTWQIFGEMPTRRSWLSCVTMMMRKEMIPRE</sequence>
<proteinExistence type="predicted"/>
<dbReference type="Pfam" id="PF01344">
    <property type="entry name" value="Kelch_1"/>
    <property type="match status" value="2"/>
</dbReference>
<accession>A0AAD9NER7</accession>
<gene>
    <name evidence="4" type="ORF">LSH36_26g07163</name>
</gene>
<feature type="domain" description="BTB" evidence="3">
    <location>
        <begin position="62"/>
        <end position="129"/>
    </location>
</feature>
<evidence type="ECO:0000313" key="5">
    <source>
        <dbReference type="Proteomes" id="UP001208570"/>
    </source>
</evidence>
<dbReference type="Gene3D" id="1.25.40.420">
    <property type="match status" value="1"/>
</dbReference>
<dbReference type="Pfam" id="PF00651">
    <property type="entry name" value="BTB"/>
    <property type="match status" value="1"/>
</dbReference>
<dbReference type="InterPro" id="IPR011333">
    <property type="entry name" value="SKP1/BTB/POZ_sf"/>
</dbReference>
<dbReference type="FunFam" id="1.25.40.420:FF:000001">
    <property type="entry name" value="Kelch-like family member 12"/>
    <property type="match status" value="1"/>
</dbReference>
<dbReference type="SMART" id="SM00875">
    <property type="entry name" value="BACK"/>
    <property type="match status" value="1"/>
</dbReference>
<dbReference type="Proteomes" id="UP001208570">
    <property type="component" value="Unassembled WGS sequence"/>
</dbReference>
<dbReference type="SMART" id="SM00612">
    <property type="entry name" value="Kelch"/>
    <property type="match status" value="6"/>
</dbReference>
<dbReference type="Gene3D" id="2.120.10.80">
    <property type="entry name" value="Kelch-type beta propeller"/>
    <property type="match status" value="2"/>
</dbReference>
<evidence type="ECO:0000259" key="3">
    <source>
        <dbReference type="PROSITE" id="PS50097"/>
    </source>
</evidence>
<dbReference type="Pfam" id="PF24681">
    <property type="entry name" value="Kelch_KLHDC2_KLHL20_DRC7"/>
    <property type="match status" value="1"/>
</dbReference>
<evidence type="ECO:0000256" key="2">
    <source>
        <dbReference type="ARBA" id="ARBA00022737"/>
    </source>
</evidence>